<reference evidence="3 4" key="2">
    <citation type="journal article" date="2010" name="Stand. Genomic Sci.">
        <title>Complete genome sequence of Nakamurella multipartita type strain (Y-104).</title>
        <authorList>
            <person name="Tice H."/>
            <person name="Mayilraj S."/>
            <person name="Sims D."/>
            <person name="Lapidus A."/>
            <person name="Nolan M."/>
            <person name="Lucas S."/>
            <person name="Glavina Del Rio T."/>
            <person name="Copeland A."/>
            <person name="Cheng J.F."/>
            <person name="Meincke L."/>
            <person name="Bruce D."/>
            <person name="Goodwin L."/>
            <person name="Pitluck S."/>
            <person name="Ivanova N."/>
            <person name="Mavromatis K."/>
            <person name="Ovchinnikova G."/>
            <person name="Pati A."/>
            <person name="Chen A."/>
            <person name="Palaniappan K."/>
            <person name="Land M."/>
            <person name="Hauser L."/>
            <person name="Chang Y.J."/>
            <person name="Jeffries C.D."/>
            <person name="Detter J.C."/>
            <person name="Brettin T."/>
            <person name="Rohde M."/>
            <person name="Goker M."/>
            <person name="Bristow J."/>
            <person name="Eisen J.A."/>
            <person name="Markowitz V."/>
            <person name="Hugenholtz P."/>
            <person name="Kyrpides N.C."/>
            <person name="Klenk H.P."/>
            <person name="Chen F."/>
        </authorList>
    </citation>
    <scope>NUCLEOTIDE SEQUENCE [LARGE SCALE GENOMIC DNA]</scope>
    <source>
        <strain evidence="4">ATCC 700099 / DSM 44233 / CIP 104796 / JCM 9543 / NBRC 105858 / Y-104</strain>
    </source>
</reference>
<dbReference type="PANTHER" id="PTHR35176">
    <property type="entry name" value="HEME OXYGENASE HI_0854-RELATED"/>
    <property type="match status" value="1"/>
</dbReference>
<evidence type="ECO:0000256" key="1">
    <source>
        <dbReference type="ARBA" id="ARBA00023002"/>
    </source>
</evidence>
<dbReference type="GO" id="GO:0005829">
    <property type="term" value="C:cytosol"/>
    <property type="evidence" value="ECO:0007669"/>
    <property type="project" value="TreeGrafter"/>
</dbReference>
<dbReference type="InterPro" id="IPR011576">
    <property type="entry name" value="Pyridox_Oxase_N"/>
</dbReference>
<dbReference type="KEGG" id="nml:Namu_3840"/>
<evidence type="ECO:0000313" key="3">
    <source>
        <dbReference type="EMBL" id="ACV80137.1"/>
    </source>
</evidence>
<dbReference type="STRING" id="479431.Namu_3840"/>
<keyword evidence="1" id="KW-0560">Oxidoreductase</keyword>
<gene>
    <name evidence="3" type="ordered locus">Namu_3840</name>
</gene>
<dbReference type="EMBL" id="CP001737">
    <property type="protein sequence ID" value="ACV80137.1"/>
    <property type="molecule type" value="Genomic_DNA"/>
</dbReference>
<dbReference type="eggNOG" id="COG0748">
    <property type="taxonomic scope" value="Bacteria"/>
</dbReference>
<dbReference type="InterPro" id="IPR019920">
    <property type="entry name" value="F420-binding_dom_put"/>
</dbReference>
<dbReference type="PANTHER" id="PTHR35176:SF6">
    <property type="entry name" value="HEME OXYGENASE HI_0854-RELATED"/>
    <property type="match status" value="1"/>
</dbReference>
<evidence type="ECO:0000313" key="4">
    <source>
        <dbReference type="Proteomes" id="UP000002218"/>
    </source>
</evidence>
<dbReference type="Proteomes" id="UP000002218">
    <property type="component" value="Chromosome"/>
</dbReference>
<dbReference type="NCBIfam" id="TIGR03618">
    <property type="entry name" value="Rv1155_F420"/>
    <property type="match status" value="1"/>
</dbReference>
<dbReference type="GO" id="GO:0016627">
    <property type="term" value="F:oxidoreductase activity, acting on the CH-CH group of donors"/>
    <property type="evidence" value="ECO:0007669"/>
    <property type="project" value="TreeGrafter"/>
</dbReference>
<dbReference type="InterPro" id="IPR052019">
    <property type="entry name" value="F420H2_bilvrd_red/Heme_oxyg"/>
</dbReference>
<name>C8XGD5_NAKMY</name>
<organism evidence="3 4">
    <name type="scientific">Nakamurella multipartita (strain ATCC 700099 / DSM 44233 / CIP 104796 / JCM 9543 / NBRC 105858 / Y-104)</name>
    <name type="common">Microsphaera multipartita</name>
    <dbReference type="NCBI Taxonomy" id="479431"/>
    <lineage>
        <taxon>Bacteria</taxon>
        <taxon>Bacillati</taxon>
        <taxon>Actinomycetota</taxon>
        <taxon>Actinomycetes</taxon>
        <taxon>Nakamurellales</taxon>
        <taxon>Nakamurellaceae</taxon>
        <taxon>Nakamurella</taxon>
    </lineage>
</organism>
<dbReference type="Pfam" id="PF01243">
    <property type="entry name" value="PNPOx_N"/>
    <property type="match status" value="1"/>
</dbReference>
<evidence type="ECO:0000259" key="2">
    <source>
        <dbReference type="Pfam" id="PF01243"/>
    </source>
</evidence>
<feature type="domain" description="Pyridoxamine 5'-phosphate oxidase N-terminal" evidence="2">
    <location>
        <begin position="13"/>
        <end position="132"/>
    </location>
</feature>
<dbReference type="InterPro" id="IPR012349">
    <property type="entry name" value="Split_barrel_FMN-bd"/>
</dbReference>
<dbReference type="SUPFAM" id="SSF50475">
    <property type="entry name" value="FMN-binding split barrel"/>
    <property type="match status" value="1"/>
</dbReference>
<dbReference type="InParanoid" id="C8XGD5"/>
<accession>C8XGD5</accession>
<reference evidence="4" key="1">
    <citation type="submission" date="2009-09" db="EMBL/GenBank/DDBJ databases">
        <title>The complete genome of Nakamurella multipartita DSM 44233.</title>
        <authorList>
            <consortium name="US DOE Joint Genome Institute (JGI-PGF)"/>
            <person name="Lucas S."/>
            <person name="Copeland A."/>
            <person name="Lapidus A."/>
            <person name="Glavina del Rio T."/>
            <person name="Dalin E."/>
            <person name="Tice H."/>
            <person name="Bruce D."/>
            <person name="Goodwin L."/>
            <person name="Pitluck S."/>
            <person name="Kyrpides N."/>
            <person name="Mavromatis K."/>
            <person name="Ivanova N."/>
            <person name="Ovchinnikova G."/>
            <person name="Sims D."/>
            <person name="Meincke L."/>
            <person name="Brettin T."/>
            <person name="Detter J.C."/>
            <person name="Han C."/>
            <person name="Larimer F."/>
            <person name="Land M."/>
            <person name="Hauser L."/>
            <person name="Markowitz V."/>
            <person name="Cheng J.-F."/>
            <person name="Hugenholtz P."/>
            <person name="Woyke T."/>
            <person name="Wu D."/>
            <person name="Klenk H.-P."/>
            <person name="Eisen J.A."/>
        </authorList>
    </citation>
    <scope>NUCLEOTIDE SEQUENCE [LARGE SCALE GENOMIC DNA]</scope>
    <source>
        <strain evidence="4">ATCC 700099 / DSM 44233 / CIP 104796 / JCM 9543 / NBRC 105858 / Y-104</strain>
    </source>
</reference>
<dbReference type="GO" id="GO:0070967">
    <property type="term" value="F:coenzyme F420 binding"/>
    <property type="evidence" value="ECO:0007669"/>
    <property type="project" value="TreeGrafter"/>
</dbReference>
<dbReference type="AlphaFoldDB" id="C8XGD5"/>
<keyword evidence="4" id="KW-1185">Reference proteome</keyword>
<dbReference type="Gene3D" id="2.30.110.10">
    <property type="entry name" value="Electron Transport, Fmn-binding Protein, Chain A"/>
    <property type="match status" value="1"/>
</dbReference>
<dbReference type="HOGENOM" id="CLU_123922_3_1_11"/>
<proteinExistence type="predicted"/>
<sequence length="143" mass="15751">MGTMPKLPLPAPVVALLHRPNPAVIATVRPDGHPVTVATWYLLDGEEIVVNMAAKRKRLDYLRADPRVALTILDSESWYSHVSIVGRVISIVDDPDLAGIDRQSMQYGGNPYPNRVEPRVDARIAIDTWHAWGAIAEQVRPGG</sequence>
<protein>
    <submittedName>
        <fullName evidence="3">Pyridoxamine 5'-phosphate oxidase-related FMN-binding</fullName>
    </submittedName>
</protein>